<dbReference type="EMBL" id="LBHU01000003">
    <property type="protein sequence ID" value="KLI63077.1"/>
    <property type="molecule type" value="Genomic_DNA"/>
</dbReference>
<dbReference type="Proteomes" id="UP000053455">
    <property type="component" value="Unassembled WGS sequence"/>
</dbReference>
<proteinExistence type="predicted"/>
<evidence type="ECO:0000313" key="1">
    <source>
        <dbReference type="EMBL" id="KLI63077.1"/>
    </source>
</evidence>
<dbReference type="RefSeq" id="WP_047093968.1">
    <property type="nucleotide sequence ID" value="NZ_LBHU01000003.1"/>
</dbReference>
<dbReference type="GO" id="GO:0005975">
    <property type="term" value="P:carbohydrate metabolic process"/>
    <property type="evidence" value="ECO:0007669"/>
    <property type="project" value="InterPro"/>
</dbReference>
<gene>
    <name evidence="1" type="ORF">AAV99_10180</name>
</gene>
<sequence>MAGLAFLGLLAACTTHHQNVFRDTAQRPLVVLKLDDFRANTSTNPGWEQAFVFLNENDVTASIGVIGDGLEDPAPDAIAWLRGQQALGNELWNHGYCHCRSGTGEDEVREFRYSGFATQLDGLRRTQELAQQHFGAPFAAFGAPYNSTDEDTSRALDQTTGIAIWMFKDTDDERVPSALVQLRRIPGLGLEDPVHEPDFDSFLAGFEAASPADVLVLQGHPQSWVQDPLRFEEFQRIIRFLIAENARFLTPSEAAALPR</sequence>
<dbReference type="Gene3D" id="3.20.20.370">
    <property type="entry name" value="Glycoside hydrolase/deacetylase"/>
    <property type="match status" value="1"/>
</dbReference>
<reference evidence="1 2" key="1">
    <citation type="submission" date="2015-04" db="EMBL/GenBank/DDBJ databases">
        <title>The draft genome sequence of Erythrobacter marinus HWDM-33.</title>
        <authorList>
            <person name="Zhuang L."/>
            <person name="Liu Y."/>
            <person name="Shao Z."/>
        </authorList>
    </citation>
    <scope>NUCLEOTIDE SEQUENCE [LARGE SCALE GENOMIC DNA]</scope>
    <source>
        <strain evidence="1 2">HWDM-33</strain>
    </source>
</reference>
<dbReference type="PATRIC" id="fig|874156.12.peg.2092"/>
<dbReference type="STRING" id="874156.GCA_001021555_02403"/>
<evidence type="ECO:0008006" key="3">
    <source>
        <dbReference type="Google" id="ProtNLM"/>
    </source>
</evidence>
<evidence type="ECO:0000313" key="2">
    <source>
        <dbReference type="Proteomes" id="UP000053455"/>
    </source>
</evidence>
<dbReference type="OrthoDB" id="765190at2"/>
<dbReference type="AlphaFoldDB" id="A0A0H0XM95"/>
<dbReference type="InterPro" id="IPR011330">
    <property type="entry name" value="Glyco_hydro/deAcase_b/a-brl"/>
</dbReference>
<name>A0A0H0XM95_9SPHN</name>
<organism evidence="1 2">
    <name type="scientific">Aurantiacibacter marinus</name>
    <dbReference type="NCBI Taxonomy" id="874156"/>
    <lineage>
        <taxon>Bacteria</taxon>
        <taxon>Pseudomonadati</taxon>
        <taxon>Pseudomonadota</taxon>
        <taxon>Alphaproteobacteria</taxon>
        <taxon>Sphingomonadales</taxon>
        <taxon>Erythrobacteraceae</taxon>
        <taxon>Aurantiacibacter</taxon>
    </lineage>
</organism>
<protein>
    <recommendedName>
        <fullName evidence="3">NodB homology domain-containing protein</fullName>
    </recommendedName>
</protein>
<accession>A0A0H0XM95</accession>
<keyword evidence="2" id="KW-1185">Reference proteome</keyword>
<comment type="caution">
    <text evidence="1">The sequence shown here is derived from an EMBL/GenBank/DDBJ whole genome shotgun (WGS) entry which is preliminary data.</text>
</comment>
<dbReference type="SUPFAM" id="SSF88713">
    <property type="entry name" value="Glycoside hydrolase/deacetylase"/>
    <property type="match status" value="1"/>
</dbReference>